<feature type="transmembrane region" description="Helical" evidence="8">
    <location>
        <begin position="121"/>
        <end position="146"/>
    </location>
</feature>
<comment type="subcellular location">
    <subcellularLocation>
        <location evidence="1 8">Cell membrane</location>
        <topology evidence="1 8">Multi-pass membrane protein</topology>
    </subcellularLocation>
</comment>
<feature type="transmembrane region" description="Helical" evidence="8">
    <location>
        <begin position="212"/>
        <end position="229"/>
    </location>
</feature>
<comment type="similarity">
    <text evidence="8">Belongs to the insect chemoreceptor superfamily. Gustatory receptor (GR) family.</text>
</comment>
<dbReference type="GO" id="GO:0043025">
    <property type="term" value="C:neuronal cell body"/>
    <property type="evidence" value="ECO:0007669"/>
    <property type="project" value="TreeGrafter"/>
</dbReference>
<evidence type="ECO:0000256" key="9">
    <source>
        <dbReference type="SAM" id="MobiDB-lite"/>
    </source>
</evidence>
<evidence type="ECO:0000256" key="5">
    <source>
        <dbReference type="ARBA" id="ARBA00023136"/>
    </source>
</evidence>
<dbReference type="GO" id="GO:0030424">
    <property type="term" value="C:axon"/>
    <property type="evidence" value="ECO:0007669"/>
    <property type="project" value="TreeGrafter"/>
</dbReference>
<evidence type="ECO:0000256" key="3">
    <source>
        <dbReference type="ARBA" id="ARBA00022692"/>
    </source>
</evidence>
<feature type="transmembrane region" description="Helical" evidence="8">
    <location>
        <begin position="328"/>
        <end position="346"/>
    </location>
</feature>
<dbReference type="PANTHER" id="PTHR21143">
    <property type="entry name" value="INVERTEBRATE GUSTATORY RECEPTOR"/>
    <property type="match status" value="1"/>
</dbReference>
<name>A0AA38MDR4_9CUCU</name>
<dbReference type="GO" id="GO:0007165">
    <property type="term" value="P:signal transduction"/>
    <property type="evidence" value="ECO:0007669"/>
    <property type="project" value="UniProtKB-KW"/>
</dbReference>
<keyword evidence="5 8" id="KW-0472">Membrane</keyword>
<reference evidence="10" key="1">
    <citation type="journal article" date="2023" name="G3 (Bethesda)">
        <title>Whole genome assemblies of Zophobas morio and Tenebrio molitor.</title>
        <authorList>
            <person name="Kaur S."/>
            <person name="Stinson S.A."/>
            <person name="diCenzo G.C."/>
        </authorList>
    </citation>
    <scope>NUCLEOTIDE SEQUENCE</scope>
    <source>
        <strain evidence="10">QUZm001</strain>
    </source>
</reference>
<dbReference type="GO" id="GO:0008049">
    <property type="term" value="P:male courtship behavior"/>
    <property type="evidence" value="ECO:0007669"/>
    <property type="project" value="TreeGrafter"/>
</dbReference>
<accession>A0AA38MDR4</accession>
<dbReference type="Proteomes" id="UP001168821">
    <property type="component" value="Unassembled WGS sequence"/>
</dbReference>
<organism evidence="10 11">
    <name type="scientific">Zophobas morio</name>
    <dbReference type="NCBI Taxonomy" id="2755281"/>
    <lineage>
        <taxon>Eukaryota</taxon>
        <taxon>Metazoa</taxon>
        <taxon>Ecdysozoa</taxon>
        <taxon>Arthropoda</taxon>
        <taxon>Hexapoda</taxon>
        <taxon>Insecta</taxon>
        <taxon>Pterygota</taxon>
        <taxon>Neoptera</taxon>
        <taxon>Endopterygota</taxon>
        <taxon>Coleoptera</taxon>
        <taxon>Polyphaga</taxon>
        <taxon>Cucujiformia</taxon>
        <taxon>Tenebrionidae</taxon>
        <taxon>Zophobas</taxon>
    </lineage>
</organism>
<feature type="region of interest" description="Disordered" evidence="9">
    <location>
        <begin position="597"/>
        <end position="641"/>
    </location>
</feature>
<feature type="transmembrane region" description="Helical" evidence="8">
    <location>
        <begin position="37"/>
        <end position="57"/>
    </location>
</feature>
<sequence length="641" mass="74719">MSFELLNSYLKVGKYLSITPTSIETDKISKFRQVHQVLMILFIITCVMISVYLRNFYLEYNLAKVTVCLLTDIVLCVFCCRVIVEASKVLEWAELINGLKNTSYLLEENNKGKEKRIQWKFVLPQVFFCINAIYITHFWFSIVGLIQLEQYGFELLENYIQFFYTFYVHTILEMIRQRYEALKRQVDDYKNVDQMGHSACILMDTVNRFNRSFGWSLLLLIAFTTLQFLNYMEYNLQSQEYGKENVYQVVISQILSILVSFVPTSMLLLKCNRITEESEDIVFLVSKSGTRILDLKIREKADRFGDILARNLPQFSAARFFALGRSTILSIFGTVATFFIVLVTFAPNWSELISGLKNTSCLLEEDDNDKRKWIQWKFVLPQLTFFIAVIYILRTWFSVLGLLEFGYVFELVQIYLQFCHSLYLHTLLEMIRQRYEALKRYFEKGFSRNDKNLHQMSCFACTLKDTVNRFNEIFGWSLLFLIAFTTLQFLNSLEYSLEYNEFGKENASHIVISQVITVLLSFLPTSILLLKFENIMAEFDNIVFLRSEQFDPPTTVSTFVDRLPVLYRFWNRRPRANNRVTVTGFFLSPSEVGTVVHASLPSPRSPPGSPCRLRAISRSQGRRSQSQEEPVLKAVGAVPDI</sequence>
<evidence type="ECO:0000256" key="6">
    <source>
        <dbReference type="ARBA" id="ARBA00023170"/>
    </source>
</evidence>
<feature type="transmembrane region" description="Helical" evidence="8">
    <location>
        <begin position="473"/>
        <end position="490"/>
    </location>
</feature>
<evidence type="ECO:0000256" key="4">
    <source>
        <dbReference type="ARBA" id="ARBA00022989"/>
    </source>
</evidence>
<dbReference type="InterPro" id="IPR013604">
    <property type="entry name" value="7TM_chemorcpt"/>
</dbReference>
<dbReference type="GO" id="GO:0050909">
    <property type="term" value="P:sensory perception of taste"/>
    <property type="evidence" value="ECO:0007669"/>
    <property type="project" value="InterPro"/>
</dbReference>
<protein>
    <recommendedName>
        <fullName evidence="8">Gustatory receptor</fullName>
    </recommendedName>
</protein>
<keyword evidence="7 8" id="KW-0807">Transducer</keyword>
<evidence type="ECO:0000256" key="1">
    <source>
        <dbReference type="ARBA" id="ARBA00004651"/>
    </source>
</evidence>
<feature type="transmembrane region" description="Helical" evidence="8">
    <location>
        <begin position="158"/>
        <end position="175"/>
    </location>
</feature>
<dbReference type="PANTHER" id="PTHR21143:SF104">
    <property type="entry name" value="GUSTATORY RECEPTOR 8A-RELATED"/>
    <property type="match status" value="1"/>
</dbReference>
<evidence type="ECO:0000256" key="7">
    <source>
        <dbReference type="ARBA" id="ARBA00023224"/>
    </source>
</evidence>
<keyword evidence="4 8" id="KW-1133">Transmembrane helix</keyword>
<evidence type="ECO:0000313" key="11">
    <source>
        <dbReference type="Proteomes" id="UP001168821"/>
    </source>
</evidence>
<dbReference type="GO" id="GO:0007635">
    <property type="term" value="P:chemosensory behavior"/>
    <property type="evidence" value="ECO:0007669"/>
    <property type="project" value="TreeGrafter"/>
</dbReference>
<comment type="caution">
    <text evidence="10">The sequence shown here is derived from an EMBL/GenBank/DDBJ whole genome shotgun (WGS) entry which is preliminary data.</text>
</comment>
<gene>
    <name evidence="10" type="ORF">Zmor_018274</name>
</gene>
<keyword evidence="6 8" id="KW-0675">Receptor</keyword>
<feature type="transmembrane region" description="Helical" evidence="8">
    <location>
        <begin position="249"/>
        <end position="269"/>
    </location>
</feature>
<dbReference type="GO" id="GO:0005886">
    <property type="term" value="C:plasma membrane"/>
    <property type="evidence" value="ECO:0007669"/>
    <property type="project" value="UniProtKB-SubCell"/>
</dbReference>
<comment type="function">
    <text evidence="8">Gustatory receptor which mediates acceptance or avoidance behavior, depending on its substrates.</text>
</comment>
<dbReference type="EMBL" id="JALNTZ010000005">
    <property type="protein sequence ID" value="KAJ3652296.1"/>
    <property type="molecule type" value="Genomic_DNA"/>
</dbReference>
<evidence type="ECO:0000313" key="10">
    <source>
        <dbReference type="EMBL" id="KAJ3652296.1"/>
    </source>
</evidence>
<dbReference type="AlphaFoldDB" id="A0AA38MDR4"/>
<proteinExistence type="inferred from homology"/>
<evidence type="ECO:0000256" key="2">
    <source>
        <dbReference type="ARBA" id="ARBA00022475"/>
    </source>
</evidence>
<keyword evidence="2 8" id="KW-1003">Cell membrane</keyword>
<comment type="caution">
    <text evidence="8">Lacks conserved residue(s) required for the propagation of feature annotation.</text>
</comment>
<keyword evidence="3 8" id="KW-0812">Transmembrane</keyword>
<keyword evidence="11" id="KW-1185">Reference proteome</keyword>
<feature type="transmembrane region" description="Helical" evidence="8">
    <location>
        <begin position="510"/>
        <end position="530"/>
    </location>
</feature>
<dbReference type="GO" id="GO:0030425">
    <property type="term" value="C:dendrite"/>
    <property type="evidence" value="ECO:0007669"/>
    <property type="project" value="TreeGrafter"/>
</dbReference>
<dbReference type="Pfam" id="PF08395">
    <property type="entry name" value="7tm_7"/>
    <property type="match status" value="1"/>
</dbReference>
<evidence type="ECO:0000256" key="8">
    <source>
        <dbReference type="RuleBase" id="RU363108"/>
    </source>
</evidence>